<proteinExistence type="predicted"/>
<organism evidence="4">
    <name type="scientific">Schistocephalus solidus</name>
    <name type="common">Tapeworm</name>
    <dbReference type="NCBI Taxonomy" id="70667"/>
    <lineage>
        <taxon>Eukaryota</taxon>
        <taxon>Metazoa</taxon>
        <taxon>Spiralia</taxon>
        <taxon>Lophotrochozoa</taxon>
        <taxon>Platyhelminthes</taxon>
        <taxon>Cestoda</taxon>
        <taxon>Eucestoda</taxon>
        <taxon>Diphyllobothriidea</taxon>
        <taxon>Diphyllobothriidae</taxon>
        <taxon>Schistocephalus</taxon>
    </lineage>
</organism>
<sequence length="136" mass="15140">MPLATVKALSEMLRPYHPEVLKDPRTLLRIPRTDINKVLKNGRYVHMGLGRGSLDELNLRRATEIPEMGIQLHVDVMKFFKDLENAFGLFLLGSSHDDSDSEISSADEKTSWTSDISDAAANNSSSTPTIEEEPTV</sequence>
<evidence type="ECO:0000313" key="3">
    <source>
        <dbReference type="Proteomes" id="UP000275846"/>
    </source>
</evidence>
<feature type="region of interest" description="Disordered" evidence="1">
    <location>
        <begin position="96"/>
        <end position="136"/>
    </location>
</feature>
<reference evidence="4" key="1">
    <citation type="submission" date="2016-06" db="UniProtKB">
        <authorList>
            <consortium name="WormBaseParasite"/>
        </authorList>
    </citation>
    <scope>IDENTIFICATION</scope>
</reference>
<dbReference type="OrthoDB" id="10036512at2759"/>
<dbReference type="AlphaFoldDB" id="A0A183TL38"/>
<feature type="compositionally biased region" description="Low complexity" evidence="1">
    <location>
        <begin position="113"/>
        <end position="129"/>
    </location>
</feature>
<evidence type="ECO:0000256" key="1">
    <source>
        <dbReference type="SAM" id="MobiDB-lite"/>
    </source>
</evidence>
<name>A0A183TL38_SCHSO</name>
<accession>A0A183TL38</accession>
<reference evidence="2 3" key="2">
    <citation type="submission" date="2018-11" db="EMBL/GenBank/DDBJ databases">
        <authorList>
            <consortium name="Pathogen Informatics"/>
        </authorList>
    </citation>
    <scope>NUCLEOTIDE SEQUENCE [LARGE SCALE GENOMIC DNA]</scope>
    <source>
        <strain evidence="2 3">NST_G2</strain>
    </source>
</reference>
<gene>
    <name evidence="2" type="ORF">SSLN_LOCUS17186</name>
</gene>
<evidence type="ECO:0000313" key="2">
    <source>
        <dbReference type="EMBL" id="VDM03572.1"/>
    </source>
</evidence>
<dbReference type="Proteomes" id="UP000275846">
    <property type="component" value="Unassembled WGS sequence"/>
</dbReference>
<keyword evidence="3" id="KW-1185">Reference proteome</keyword>
<protein>
    <submittedName>
        <fullName evidence="4">tRNA-synt_2 domain-containing protein</fullName>
    </submittedName>
</protein>
<dbReference type="WBParaSite" id="SSLN_0001783901-mRNA-1">
    <property type="protein sequence ID" value="SSLN_0001783901-mRNA-1"/>
    <property type="gene ID" value="SSLN_0001783901"/>
</dbReference>
<dbReference type="EMBL" id="UYSU01042111">
    <property type="protein sequence ID" value="VDM03572.1"/>
    <property type="molecule type" value="Genomic_DNA"/>
</dbReference>
<evidence type="ECO:0000313" key="4">
    <source>
        <dbReference type="WBParaSite" id="SSLN_0001783901-mRNA-1"/>
    </source>
</evidence>